<dbReference type="EMBL" id="JAUCBP010000013">
    <property type="protein sequence ID" value="MDM7862091.1"/>
    <property type="molecule type" value="Genomic_DNA"/>
</dbReference>
<dbReference type="InterPro" id="IPR052520">
    <property type="entry name" value="ATL_DNA_repair"/>
</dbReference>
<protein>
    <submittedName>
        <fullName evidence="3">Methylated-DNA--[protein]-cysteine S-methyltransferase</fullName>
        <ecNumber evidence="3">2.1.1.63</ecNumber>
    </submittedName>
</protein>
<evidence type="ECO:0000256" key="1">
    <source>
        <dbReference type="ARBA" id="ARBA00022763"/>
    </source>
</evidence>
<dbReference type="Gene3D" id="1.10.10.10">
    <property type="entry name" value="Winged helix-like DNA-binding domain superfamily/Winged helix DNA-binding domain"/>
    <property type="match status" value="1"/>
</dbReference>
<keyword evidence="1" id="KW-0227">DNA damage</keyword>
<evidence type="ECO:0000259" key="2">
    <source>
        <dbReference type="Pfam" id="PF01035"/>
    </source>
</evidence>
<dbReference type="CDD" id="cd06445">
    <property type="entry name" value="ATase"/>
    <property type="match status" value="1"/>
</dbReference>
<dbReference type="Proteomes" id="UP001234343">
    <property type="component" value="Unassembled WGS sequence"/>
</dbReference>
<dbReference type="InterPro" id="IPR036388">
    <property type="entry name" value="WH-like_DNA-bd_sf"/>
</dbReference>
<name>A0ABT7T0W4_9ALTE</name>
<keyword evidence="3" id="KW-0808">Transferase</keyword>
<keyword evidence="3" id="KW-0489">Methyltransferase</keyword>
<evidence type="ECO:0000313" key="3">
    <source>
        <dbReference type="EMBL" id="MDM7862091.1"/>
    </source>
</evidence>
<dbReference type="SUPFAM" id="SSF46767">
    <property type="entry name" value="Methylated DNA-protein cysteine methyltransferase, C-terminal domain"/>
    <property type="match status" value="1"/>
</dbReference>
<accession>A0ABT7T0W4</accession>
<sequence length="113" mass="12672">MTTQSIQRIWQVAKLIPIGKVASYGQVADLAGLPGRARLTSKALGAAPLELQLPWHRILRSSGHIAFPKGHENATLQHSLLTEEGVVVRSMRVDMNLYRWQPDLNTLLYQLDF</sequence>
<keyword evidence="4" id="KW-1185">Reference proteome</keyword>
<dbReference type="GO" id="GO:0003908">
    <property type="term" value="F:methylated-DNA-[protein]-cysteine S-methyltransferase activity"/>
    <property type="evidence" value="ECO:0007669"/>
    <property type="project" value="UniProtKB-EC"/>
</dbReference>
<organism evidence="3 4">
    <name type="scientific">Alteromonas arenosi</name>
    <dbReference type="NCBI Taxonomy" id="3055817"/>
    <lineage>
        <taxon>Bacteria</taxon>
        <taxon>Pseudomonadati</taxon>
        <taxon>Pseudomonadota</taxon>
        <taxon>Gammaproteobacteria</taxon>
        <taxon>Alteromonadales</taxon>
        <taxon>Alteromonadaceae</taxon>
        <taxon>Alteromonas/Salinimonas group</taxon>
        <taxon>Alteromonas</taxon>
    </lineage>
</organism>
<evidence type="ECO:0000313" key="4">
    <source>
        <dbReference type="Proteomes" id="UP001234343"/>
    </source>
</evidence>
<dbReference type="EC" id="2.1.1.63" evidence="3"/>
<dbReference type="InterPro" id="IPR014048">
    <property type="entry name" value="MethylDNA_cys_MeTrfase_DNA-bd"/>
</dbReference>
<comment type="caution">
    <text evidence="3">The sequence shown here is derived from an EMBL/GenBank/DDBJ whole genome shotgun (WGS) entry which is preliminary data.</text>
</comment>
<dbReference type="PANTHER" id="PTHR42942:SF1">
    <property type="entry name" value="ALKYLTRANSFERASE-LIKE PROTEIN 1"/>
    <property type="match status" value="1"/>
</dbReference>
<reference evidence="3 4" key="1">
    <citation type="submission" date="2023-06" db="EMBL/GenBank/DDBJ databases">
        <title>Alteromonas sp. ASW11-36 isolated from intertidal sand.</title>
        <authorList>
            <person name="Li Y."/>
        </authorList>
    </citation>
    <scope>NUCLEOTIDE SEQUENCE [LARGE SCALE GENOMIC DNA]</scope>
    <source>
        <strain evidence="3 4">ASW11-36</strain>
    </source>
</reference>
<dbReference type="NCBIfam" id="TIGR00589">
    <property type="entry name" value="ogt"/>
    <property type="match status" value="1"/>
</dbReference>
<dbReference type="RefSeq" id="WP_289366842.1">
    <property type="nucleotide sequence ID" value="NZ_JAUCBP010000013.1"/>
</dbReference>
<dbReference type="GO" id="GO:0032259">
    <property type="term" value="P:methylation"/>
    <property type="evidence" value="ECO:0007669"/>
    <property type="project" value="UniProtKB-KW"/>
</dbReference>
<dbReference type="Pfam" id="PF01035">
    <property type="entry name" value="DNA_binding_1"/>
    <property type="match status" value="1"/>
</dbReference>
<dbReference type="PANTHER" id="PTHR42942">
    <property type="entry name" value="6-O-METHYLGUANINE DNA METHYLTRANSFERASE"/>
    <property type="match status" value="1"/>
</dbReference>
<gene>
    <name evidence="3" type="ORF">QTP81_15915</name>
</gene>
<dbReference type="InterPro" id="IPR036217">
    <property type="entry name" value="MethylDNA_cys_MeTrfase_DNAb"/>
</dbReference>
<proteinExistence type="predicted"/>
<feature type="domain" description="Methylated-DNA-[protein]-cysteine S-methyltransferase DNA binding" evidence="2">
    <location>
        <begin position="7"/>
        <end position="86"/>
    </location>
</feature>